<protein>
    <recommendedName>
        <fullName evidence="3">DUF3040 domain-containing protein</fullName>
    </recommendedName>
</protein>
<accession>A0ABN1TVZ8</accession>
<comment type="caution">
    <text evidence="1">The sequence shown here is derived from an EMBL/GenBank/DDBJ whole genome shotgun (WGS) entry which is preliminary data.</text>
</comment>
<keyword evidence="2" id="KW-1185">Reference proteome</keyword>
<dbReference type="Proteomes" id="UP001499987">
    <property type="component" value="Unassembled WGS sequence"/>
</dbReference>
<proteinExistence type="predicted"/>
<dbReference type="InterPro" id="IPR021401">
    <property type="entry name" value="DUF3040"/>
</dbReference>
<organism evidence="1 2">
    <name type="scientific">Kitasatospora arboriphila</name>
    <dbReference type="NCBI Taxonomy" id="258052"/>
    <lineage>
        <taxon>Bacteria</taxon>
        <taxon>Bacillati</taxon>
        <taxon>Actinomycetota</taxon>
        <taxon>Actinomycetes</taxon>
        <taxon>Kitasatosporales</taxon>
        <taxon>Streptomycetaceae</taxon>
        <taxon>Kitasatospora</taxon>
    </lineage>
</organism>
<name>A0ABN1TVZ8_9ACTN</name>
<sequence>MSTPLTEYEARTLDRIERHLRRTDPALDGLLGSRRSVRRLGWRPRFPALAVGVPAPATGGLGLCAAVGPTWAAGPATVAAAALVLTFRRLARLGHG</sequence>
<dbReference type="Pfam" id="PF11239">
    <property type="entry name" value="DUF3040"/>
    <property type="match status" value="1"/>
</dbReference>
<dbReference type="EMBL" id="BAAALD010000065">
    <property type="protein sequence ID" value="GAA1105621.1"/>
    <property type="molecule type" value="Genomic_DNA"/>
</dbReference>
<reference evidence="1 2" key="1">
    <citation type="journal article" date="2019" name="Int. J. Syst. Evol. Microbiol.">
        <title>The Global Catalogue of Microorganisms (GCM) 10K type strain sequencing project: providing services to taxonomists for standard genome sequencing and annotation.</title>
        <authorList>
            <consortium name="The Broad Institute Genomics Platform"/>
            <consortium name="The Broad Institute Genome Sequencing Center for Infectious Disease"/>
            <person name="Wu L."/>
            <person name="Ma J."/>
        </authorList>
    </citation>
    <scope>NUCLEOTIDE SEQUENCE [LARGE SCALE GENOMIC DNA]</scope>
    <source>
        <strain evidence="1 2">JCM 13002</strain>
    </source>
</reference>
<evidence type="ECO:0000313" key="2">
    <source>
        <dbReference type="Proteomes" id="UP001499987"/>
    </source>
</evidence>
<evidence type="ECO:0008006" key="3">
    <source>
        <dbReference type="Google" id="ProtNLM"/>
    </source>
</evidence>
<dbReference type="RefSeq" id="WP_344626348.1">
    <property type="nucleotide sequence ID" value="NZ_BAAALD010000065.1"/>
</dbReference>
<evidence type="ECO:0000313" key="1">
    <source>
        <dbReference type="EMBL" id="GAA1105621.1"/>
    </source>
</evidence>
<gene>
    <name evidence="1" type="ORF">GCM10009663_54640</name>
</gene>